<sequence length="148" mass="16532">MLHGIVPRLVGASRTMLRPLATHWPAVGAMLIARALSGSALLTACLRRWRLDVGWPLLRVMGAVGRRLLALWRDDGRHEVRRWLAAGRMMGYYQNPNPKALAAPLFISLTPQPPCTARRRPLSPEIRFRPTFRGESIRVEFVSASSAA</sequence>
<organism evidence="1 2">
    <name type="scientific">Dorcoceras hygrometricum</name>
    <dbReference type="NCBI Taxonomy" id="472368"/>
    <lineage>
        <taxon>Eukaryota</taxon>
        <taxon>Viridiplantae</taxon>
        <taxon>Streptophyta</taxon>
        <taxon>Embryophyta</taxon>
        <taxon>Tracheophyta</taxon>
        <taxon>Spermatophyta</taxon>
        <taxon>Magnoliopsida</taxon>
        <taxon>eudicotyledons</taxon>
        <taxon>Gunneridae</taxon>
        <taxon>Pentapetalae</taxon>
        <taxon>asterids</taxon>
        <taxon>lamiids</taxon>
        <taxon>Lamiales</taxon>
        <taxon>Gesneriaceae</taxon>
        <taxon>Didymocarpoideae</taxon>
        <taxon>Trichosporeae</taxon>
        <taxon>Loxocarpinae</taxon>
        <taxon>Dorcoceras</taxon>
    </lineage>
</organism>
<keyword evidence="1" id="KW-0808">Transferase</keyword>
<proteinExistence type="predicted"/>
<keyword evidence="2" id="KW-1185">Reference proteome</keyword>
<keyword evidence="1" id="KW-0012">Acyltransferase</keyword>
<dbReference type="GO" id="GO:0016746">
    <property type="term" value="F:acyltransferase activity"/>
    <property type="evidence" value="ECO:0007669"/>
    <property type="project" value="UniProtKB-KW"/>
</dbReference>
<evidence type="ECO:0000313" key="1">
    <source>
        <dbReference type="EMBL" id="KZV49111.1"/>
    </source>
</evidence>
<protein>
    <submittedName>
        <fullName evidence="1">Glycerol-3-phosphate acyltransferase 5-like</fullName>
    </submittedName>
</protein>
<gene>
    <name evidence="1" type="ORF">F511_43791</name>
</gene>
<name>A0A2Z7CPV2_9LAMI</name>
<dbReference type="AlphaFoldDB" id="A0A2Z7CPV2"/>
<dbReference type="Proteomes" id="UP000250235">
    <property type="component" value="Unassembled WGS sequence"/>
</dbReference>
<reference evidence="1 2" key="1">
    <citation type="journal article" date="2015" name="Proc. Natl. Acad. Sci. U.S.A.">
        <title>The resurrection genome of Boea hygrometrica: A blueprint for survival of dehydration.</title>
        <authorList>
            <person name="Xiao L."/>
            <person name="Yang G."/>
            <person name="Zhang L."/>
            <person name="Yang X."/>
            <person name="Zhao S."/>
            <person name="Ji Z."/>
            <person name="Zhou Q."/>
            <person name="Hu M."/>
            <person name="Wang Y."/>
            <person name="Chen M."/>
            <person name="Xu Y."/>
            <person name="Jin H."/>
            <person name="Xiao X."/>
            <person name="Hu G."/>
            <person name="Bao F."/>
            <person name="Hu Y."/>
            <person name="Wan P."/>
            <person name="Li L."/>
            <person name="Deng X."/>
            <person name="Kuang T."/>
            <person name="Xiang C."/>
            <person name="Zhu J.K."/>
            <person name="Oliver M.J."/>
            <person name="He Y."/>
        </authorList>
    </citation>
    <scope>NUCLEOTIDE SEQUENCE [LARGE SCALE GENOMIC DNA]</scope>
    <source>
        <strain evidence="2">cv. XS01</strain>
    </source>
</reference>
<accession>A0A2Z7CPV2</accession>
<dbReference type="EMBL" id="KQ993491">
    <property type="protein sequence ID" value="KZV49111.1"/>
    <property type="molecule type" value="Genomic_DNA"/>
</dbReference>
<evidence type="ECO:0000313" key="2">
    <source>
        <dbReference type="Proteomes" id="UP000250235"/>
    </source>
</evidence>